<dbReference type="Gene3D" id="3.40.50.300">
    <property type="entry name" value="P-loop containing nucleotide triphosphate hydrolases"/>
    <property type="match status" value="1"/>
</dbReference>
<keyword evidence="5" id="KW-0067">ATP-binding</keyword>
<keyword evidence="3" id="KW-0479">Metal-binding</keyword>
<name>A0A0H5QVS4_9EUKA</name>
<dbReference type="SUPFAM" id="SSF52540">
    <property type="entry name" value="P-loop containing nucleoside triphosphate hydrolases"/>
    <property type="match status" value="1"/>
</dbReference>
<dbReference type="HAMAP" id="MF_03038">
    <property type="entry name" value="NUBP1"/>
    <property type="match status" value="1"/>
</dbReference>
<dbReference type="GO" id="GO:0005829">
    <property type="term" value="C:cytosol"/>
    <property type="evidence" value="ECO:0007669"/>
    <property type="project" value="TreeGrafter"/>
</dbReference>
<dbReference type="GO" id="GO:0140663">
    <property type="term" value="F:ATP-dependent FeS chaperone activity"/>
    <property type="evidence" value="ECO:0007669"/>
    <property type="project" value="InterPro"/>
</dbReference>
<dbReference type="GO" id="GO:0046872">
    <property type="term" value="F:metal ion binding"/>
    <property type="evidence" value="ECO:0007669"/>
    <property type="project" value="UniProtKB-KW"/>
</dbReference>
<dbReference type="InterPro" id="IPR000808">
    <property type="entry name" value="Mrp-like_CS"/>
</dbReference>
<reference evidence="8" key="1">
    <citation type="submission" date="2015-04" db="EMBL/GenBank/DDBJ databases">
        <title>The genome sequence of the plant pathogenic Rhizarian Plasmodiophora brassicae reveals insights in its biotrophic life cycle and the origin of chitin synthesis.</title>
        <authorList>
            <person name="Schwelm A."/>
            <person name="Fogelqvist J."/>
            <person name="Knaust A."/>
            <person name="Julke S."/>
            <person name="Lilja T."/>
            <person name="Dhandapani V."/>
            <person name="Bonilla-Rosso G."/>
            <person name="Karlsson M."/>
            <person name="Shevchenko A."/>
            <person name="Choi S.R."/>
            <person name="Kim H.G."/>
            <person name="Park J.Y."/>
            <person name="Lim Y.P."/>
            <person name="Ludwig-Muller J."/>
            <person name="Dixelius C."/>
        </authorList>
    </citation>
    <scope>NUCLEOTIDE SEQUENCE</scope>
    <source>
        <tissue evidence="8">Potato root galls</tissue>
    </source>
</reference>
<dbReference type="PANTHER" id="PTHR23264:SF19">
    <property type="entry name" value="CYTOSOLIC FE-S CLUSTER ASSEMBLY FACTOR NUBP2"/>
    <property type="match status" value="1"/>
</dbReference>
<evidence type="ECO:0000256" key="6">
    <source>
        <dbReference type="ARBA" id="ARBA00023004"/>
    </source>
</evidence>
<dbReference type="PROSITE" id="PS01215">
    <property type="entry name" value="MRP"/>
    <property type="match status" value="1"/>
</dbReference>
<dbReference type="GO" id="GO:0051539">
    <property type="term" value="F:4 iron, 4 sulfur cluster binding"/>
    <property type="evidence" value="ECO:0007669"/>
    <property type="project" value="UniProtKB-KW"/>
</dbReference>
<evidence type="ECO:0000313" key="8">
    <source>
        <dbReference type="EMBL" id="CRZ05827.1"/>
    </source>
</evidence>
<keyword evidence="1" id="KW-0004">4Fe-4S</keyword>
<organism evidence="8">
    <name type="scientific">Spongospora subterranea</name>
    <dbReference type="NCBI Taxonomy" id="70186"/>
    <lineage>
        <taxon>Eukaryota</taxon>
        <taxon>Sar</taxon>
        <taxon>Rhizaria</taxon>
        <taxon>Endomyxa</taxon>
        <taxon>Phytomyxea</taxon>
        <taxon>Plasmodiophorida</taxon>
        <taxon>Plasmodiophoridae</taxon>
        <taxon>Spongospora</taxon>
    </lineage>
</organism>
<dbReference type="CDD" id="cd02037">
    <property type="entry name" value="Mrp_NBP35"/>
    <property type="match status" value="1"/>
</dbReference>
<dbReference type="Pfam" id="PF10609">
    <property type="entry name" value="ParA"/>
    <property type="match status" value="1"/>
</dbReference>
<evidence type="ECO:0000256" key="2">
    <source>
        <dbReference type="ARBA" id="ARBA00022490"/>
    </source>
</evidence>
<keyword evidence="2" id="KW-0963">Cytoplasm</keyword>
<keyword evidence="6" id="KW-0408">Iron</keyword>
<dbReference type="GO" id="GO:0016226">
    <property type="term" value="P:iron-sulfur cluster assembly"/>
    <property type="evidence" value="ECO:0007669"/>
    <property type="project" value="InterPro"/>
</dbReference>
<keyword evidence="4" id="KW-0547">Nucleotide-binding</keyword>
<accession>A0A0H5QVS4</accession>
<dbReference type="InterPro" id="IPR019591">
    <property type="entry name" value="Mrp/NBP35_ATP-bd"/>
</dbReference>
<dbReference type="FunFam" id="3.40.50.300:FF:001119">
    <property type="entry name" value="Iron-sulfur cluster carrier protein"/>
    <property type="match status" value="1"/>
</dbReference>
<sequence>WLSPLRVQIVYQLAGAMSNEVNEVCVGPSSESAGQAASCAGCPNQSACQSGAGRIADPAIASINERMAGIKHKILVLSGKGGVGKSTFAAQLAWTLSEMSQVGVLDIDICGPSVPLMFGVPDNEIHRSSSGWSPIFANDNLAVMSVGFMLGSKTDAIVWRGPRKTALIKQFLTEVDWAELDFLIVDAPPGTSDEHLSITQYLQESKPDGAIIVTTPQEMALLDVRKEISFCRKAELPILGVVENMSSFVCECCQHETKIFEGSTGGARQMCVEMKVPFLGSIPLDPRLMQCCEKGVSFTQAHSGTPAAQSIRNVISQLLTRLPGFVMPSAANTVSERSDLSMRL</sequence>
<evidence type="ECO:0000256" key="3">
    <source>
        <dbReference type="ARBA" id="ARBA00022723"/>
    </source>
</evidence>
<dbReference type="AlphaFoldDB" id="A0A0H5QVS4"/>
<evidence type="ECO:0008006" key="9">
    <source>
        <dbReference type="Google" id="ProtNLM"/>
    </source>
</evidence>
<evidence type="ECO:0000256" key="4">
    <source>
        <dbReference type="ARBA" id="ARBA00022741"/>
    </source>
</evidence>
<dbReference type="PANTHER" id="PTHR23264">
    <property type="entry name" value="NUCLEOTIDE-BINDING PROTEIN NBP35 YEAST -RELATED"/>
    <property type="match status" value="1"/>
</dbReference>
<dbReference type="EMBL" id="HACM01005385">
    <property type="protein sequence ID" value="CRZ05827.1"/>
    <property type="molecule type" value="Transcribed_RNA"/>
</dbReference>
<protein>
    <recommendedName>
        <fullName evidence="9">Cytosolic Fe-S cluster assembly factor NUBP1 homolog</fullName>
    </recommendedName>
</protein>
<dbReference type="InterPro" id="IPR028601">
    <property type="entry name" value="NUBP1/Nbp35"/>
</dbReference>
<evidence type="ECO:0000256" key="1">
    <source>
        <dbReference type="ARBA" id="ARBA00022485"/>
    </source>
</evidence>
<dbReference type="GO" id="GO:0005524">
    <property type="term" value="F:ATP binding"/>
    <property type="evidence" value="ECO:0007669"/>
    <property type="project" value="UniProtKB-KW"/>
</dbReference>
<keyword evidence="7" id="KW-0411">Iron-sulfur</keyword>
<evidence type="ECO:0000256" key="7">
    <source>
        <dbReference type="ARBA" id="ARBA00023014"/>
    </source>
</evidence>
<dbReference type="HAMAP" id="MF_02040">
    <property type="entry name" value="Mrp_NBP35"/>
    <property type="match status" value="1"/>
</dbReference>
<dbReference type="InterPro" id="IPR027417">
    <property type="entry name" value="P-loop_NTPase"/>
</dbReference>
<proteinExistence type="inferred from homology"/>
<dbReference type="InterPro" id="IPR033756">
    <property type="entry name" value="YlxH/NBP35"/>
</dbReference>
<evidence type="ECO:0000256" key="5">
    <source>
        <dbReference type="ARBA" id="ARBA00022840"/>
    </source>
</evidence>
<feature type="non-terminal residue" evidence="8">
    <location>
        <position position="1"/>
    </location>
</feature>